<feature type="region of interest" description="Disordered" evidence="1">
    <location>
        <begin position="387"/>
        <end position="425"/>
    </location>
</feature>
<gene>
    <name evidence="2" type="ORF">SLEP1_g54845</name>
</gene>
<feature type="compositionally biased region" description="Basic and acidic residues" evidence="1">
    <location>
        <begin position="547"/>
        <end position="560"/>
    </location>
</feature>
<dbReference type="PANTHER" id="PTHR34427:SF5">
    <property type="entry name" value="DUF4283 DOMAIN-CONTAINING PROTEIN"/>
    <property type="match status" value="1"/>
</dbReference>
<dbReference type="EMBL" id="BPVZ01000243">
    <property type="protein sequence ID" value="GKV48002.1"/>
    <property type="molecule type" value="Genomic_DNA"/>
</dbReference>
<protein>
    <recommendedName>
        <fullName evidence="4">DUF4283 domain-containing protein</fullName>
    </recommendedName>
</protein>
<evidence type="ECO:0000313" key="3">
    <source>
        <dbReference type="Proteomes" id="UP001054252"/>
    </source>
</evidence>
<accession>A0AAV5MEV0</accession>
<dbReference type="PANTHER" id="PTHR34427">
    <property type="entry name" value="DUF4283 DOMAIN PROTEIN"/>
    <property type="match status" value="1"/>
</dbReference>
<evidence type="ECO:0008006" key="4">
    <source>
        <dbReference type="Google" id="ProtNLM"/>
    </source>
</evidence>
<dbReference type="Proteomes" id="UP001054252">
    <property type="component" value="Unassembled WGS sequence"/>
</dbReference>
<feature type="compositionally biased region" description="Polar residues" evidence="1">
    <location>
        <begin position="561"/>
        <end position="574"/>
    </location>
</feature>
<name>A0AAV5MEV0_9ROSI</name>
<organism evidence="2 3">
    <name type="scientific">Rubroshorea leprosula</name>
    <dbReference type="NCBI Taxonomy" id="152421"/>
    <lineage>
        <taxon>Eukaryota</taxon>
        <taxon>Viridiplantae</taxon>
        <taxon>Streptophyta</taxon>
        <taxon>Embryophyta</taxon>
        <taxon>Tracheophyta</taxon>
        <taxon>Spermatophyta</taxon>
        <taxon>Magnoliopsida</taxon>
        <taxon>eudicotyledons</taxon>
        <taxon>Gunneridae</taxon>
        <taxon>Pentapetalae</taxon>
        <taxon>rosids</taxon>
        <taxon>malvids</taxon>
        <taxon>Malvales</taxon>
        <taxon>Dipterocarpaceae</taxon>
        <taxon>Rubroshorea</taxon>
    </lineage>
</organism>
<comment type="caution">
    <text evidence="2">The sequence shown here is derived from an EMBL/GenBank/DDBJ whole genome shotgun (WGS) entry which is preliminary data.</text>
</comment>
<evidence type="ECO:0000313" key="2">
    <source>
        <dbReference type="EMBL" id="GKV48002.1"/>
    </source>
</evidence>
<reference evidence="2 3" key="1">
    <citation type="journal article" date="2021" name="Commun. Biol.">
        <title>The genome of Shorea leprosula (Dipterocarpaceae) highlights the ecological relevance of drought in aseasonal tropical rainforests.</title>
        <authorList>
            <person name="Ng K.K.S."/>
            <person name="Kobayashi M.J."/>
            <person name="Fawcett J.A."/>
            <person name="Hatakeyama M."/>
            <person name="Paape T."/>
            <person name="Ng C.H."/>
            <person name="Ang C.C."/>
            <person name="Tnah L.H."/>
            <person name="Lee C.T."/>
            <person name="Nishiyama T."/>
            <person name="Sese J."/>
            <person name="O'Brien M.J."/>
            <person name="Copetti D."/>
            <person name="Mohd Noor M.I."/>
            <person name="Ong R.C."/>
            <person name="Putra M."/>
            <person name="Sireger I.Z."/>
            <person name="Indrioko S."/>
            <person name="Kosugi Y."/>
            <person name="Izuno A."/>
            <person name="Isagi Y."/>
            <person name="Lee S.L."/>
            <person name="Shimizu K.K."/>
        </authorList>
    </citation>
    <scope>NUCLEOTIDE SEQUENCE [LARGE SCALE GENOMIC DNA]</scope>
    <source>
        <strain evidence="2">214</strain>
    </source>
</reference>
<keyword evidence="3" id="KW-1185">Reference proteome</keyword>
<evidence type="ECO:0000256" key="1">
    <source>
        <dbReference type="SAM" id="MobiDB-lite"/>
    </source>
</evidence>
<sequence length="574" mass="66018">MWRNFNRLDGGRVIEIEFPKKRDCLGRRFRFVRFLEVKDAGELERTLNQIQNARIKLQANKPRFEKTCYENQQHRNIGNMTRGMVVVNAERQQKLTYADVVKGKAAENKEYGVRRGQFHGARRRDQATNSRASEQRKWRWKPKTRPQAWIGMEFNEKFYMEGVFFCKIRAMGCRLVLLEGHDYEDLKELVENGRDWLGHWLEEIKPWSPTMVATERFTWIKCLGLPLHAWKPKYFQSFGNLWGTFVSVDDSTSKKNPLDVARFLISTPIMEPISKCLSIKINGVMFRVKFSEESSNGLYVMSSDFKINEGCEKGEEYSMKGSEDTDLSMLGLEAEQNRGDEEEDDMAIRLEMQEINVQNEVRHTDVVASLAGDTSAIVMVGQLNGQEKSRLGTDEATEEEDSMTGRTIEKHEEAEENTSGGLEGLTRDLPEWATVLEGKKNKKKKRRVKPCQSVYLQTGGLGGFLMQKKKKGNRSMMEKMTQQVIFEADPTDSMADDSINDCNIQNCNKGIGVKSKIKYSKALWCCIKELGVSMKGDELLIIRKLEEMEQRDKERRKKDTATTPTGNQVFPNPP</sequence>
<dbReference type="AlphaFoldDB" id="A0AAV5MEV0"/>
<proteinExistence type="predicted"/>
<feature type="region of interest" description="Disordered" evidence="1">
    <location>
        <begin position="547"/>
        <end position="574"/>
    </location>
</feature>